<proteinExistence type="predicted"/>
<keyword evidence="1" id="KW-0472">Membrane</keyword>
<evidence type="ECO:0000313" key="2">
    <source>
        <dbReference type="EMBL" id="XDQ27935.1"/>
    </source>
</evidence>
<feature type="transmembrane region" description="Helical" evidence="1">
    <location>
        <begin position="53"/>
        <end position="77"/>
    </location>
</feature>
<organism evidence="2">
    <name type="scientific">Streptomyces sp. R21</name>
    <dbReference type="NCBI Taxonomy" id="3238627"/>
    <lineage>
        <taxon>Bacteria</taxon>
        <taxon>Bacillati</taxon>
        <taxon>Actinomycetota</taxon>
        <taxon>Actinomycetes</taxon>
        <taxon>Kitasatosporales</taxon>
        <taxon>Streptomycetaceae</taxon>
        <taxon>Streptomyces</taxon>
    </lineage>
</organism>
<dbReference type="RefSeq" id="WP_369235495.1">
    <property type="nucleotide sequence ID" value="NZ_CP163435.1"/>
</dbReference>
<feature type="transmembrane region" description="Helical" evidence="1">
    <location>
        <begin position="14"/>
        <end position="33"/>
    </location>
</feature>
<sequence>MATRGGGEDVLDDTLARVLIWTGTVTVIGLAVLQLPVLMGNKTAVHAIISPELALTGFLIGIGGLGDLAYAIFNTLCGDKKRTRKAAGAYIANMITCALALAVTLMAYGVLQDADKHAVTGETVAWAVAPASLAIVSGTSAVWLAAIR</sequence>
<feature type="transmembrane region" description="Helical" evidence="1">
    <location>
        <begin position="123"/>
        <end position="146"/>
    </location>
</feature>
<keyword evidence="1" id="KW-0812">Transmembrane</keyword>
<evidence type="ECO:0000256" key="1">
    <source>
        <dbReference type="SAM" id="Phobius"/>
    </source>
</evidence>
<gene>
    <name evidence="2" type="ORF">AB5J56_25975</name>
</gene>
<dbReference type="EMBL" id="CP163435">
    <property type="protein sequence ID" value="XDQ27935.1"/>
    <property type="molecule type" value="Genomic_DNA"/>
</dbReference>
<accession>A0AB39PE35</accession>
<feature type="transmembrane region" description="Helical" evidence="1">
    <location>
        <begin position="89"/>
        <end position="111"/>
    </location>
</feature>
<keyword evidence="1" id="KW-1133">Transmembrane helix</keyword>
<dbReference type="AlphaFoldDB" id="A0AB39PE35"/>
<reference evidence="2" key="1">
    <citation type="submission" date="2024-07" db="EMBL/GenBank/DDBJ databases">
        <authorList>
            <person name="Yu S.T."/>
        </authorList>
    </citation>
    <scope>NUCLEOTIDE SEQUENCE</scope>
    <source>
        <strain evidence="2">R21</strain>
    </source>
</reference>
<name>A0AB39PE35_9ACTN</name>
<protein>
    <submittedName>
        <fullName evidence="2">Uncharacterized protein</fullName>
    </submittedName>
</protein>